<feature type="region of interest" description="Disordered" evidence="3">
    <location>
        <begin position="130"/>
        <end position="203"/>
    </location>
</feature>
<organism evidence="5 6">
    <name type="scientific">Aaosphaeria arxii CBS 175.79</name>
    <dbReference type="NCBI Taxonomy" id="1450172"/>
    <lineage>
        <taxon>Eukaryota</taxon>
        <taxon>Fungi</taxon>
        <taxon>Dikarya</taxon>
        <taxon>Ascomycota</taxon>
        <taxon>Pezizomycotina</taxon>
        <taxon>Dothideomycetes</taxon>
        <taxon>Pleosporomycetidae</taxon>
        <taxon>Pleosporales</taxon>
        <taxon>Pleosporales incertae sedis</taxon>
        <taxon>Aaosphaeria</taxon>
    </lineage>
</organism>
<feature type="compositionally biased region" description="Basic and acidic residues" evidence="3">
    <location>
        <begin position="1"/>
        <end position="15"/>
    </location>
</feature>
<dbReference type="InterPro" id="IPR007219">
    <property type="entry name" value="XnlR_reg_dom"/>
</dbReference>
<evidence type="ECO:0000313" key="5">
    <source>
        <dbReference type="EMBL" id="KAF2014288.1"/>
    </source>
</evidence>
<feature type="compositionally biased region" description="Polar residues" evidence="3">
    <location>
        <begin position="147"/>
        <end position="162"/>
    </location>
</feature>
<evidence type="ECO:0000256" key="3">
    <source>
        <dbReference type="SAM" id="MobiDB-lite"/>
    </source>
</evidence>
<dbReference type="AlphaFoldDB" id="A0A6A5XM04"/>
<dbReference type="CDD" id="cd12148">
    <property type="entry name" value="fungal_TF_MHR"/>
    <property type="match status" value="1"/>
</dbReference>
<evidence type="ECO:0000256" key="1">
    <source>
        <dbReference type="ARBA" id="ARBA00022723"/>
    </source>
</evidence>
<dbReference type="InterPro" id="IPR036864">
    <property type="entry name" value="Zn2-C6_fun-type_DNA-bd_sf"/>
</dbReference>
<feature type="domain" description="Zn(2)-C6 fungal-type" evidence="4">
    <location>
        <begin position="58"/>
        <end position="87"/>
    </location>
</feature>
<dbReference type="PANTHER" id="PTHR47654:SF5">
    <property type="entry name" value="TRANSCRIPTION FACTOR DOMAIN-CONTAINING PROTEIN"/>
    <property type="match status" value="1"/>
</dbReference>
<dbReference type="RefSeq" id="XP_033382627.1">
    <property type="nucleotide sequence ID" value="XM_033528207.1"/>
</dbReference>
<dbReference type="GO" id="GO:0003677">
    <property type="term" value="F:DNA binding"/>
    <property type="evidence" value="ECO:0007669"/>
    <property type="project" value="InterPro"/>
</dbReference>
<proteinExistence type="predicted"/>
<feature type="compositionally biased region" description="Polar residues" evidence="3">
    <location>
        <begin position="19"/>
        <end position="48"/>
    </location>
</feature>
<keyword evidence="1" id="KW-0479">Metal-binding</keyword>
<evidence type="ECO:0000313" key="6">
    <source>
        <dbReference type="Proteomes" id="UP000799778"/>
    </source>
</evidence>
<dbReference type="OrthoDB" id="5296287at2759"/>
<dbReference type="SMART" id="SM00906">
    <property type="entry name" value="Fungal_trans"/>
    <property type="match status" value="1"/>
</dbReference>
<dbReference type="Pfam" id="PF04082">
    <property type="entry name" value="Fungal_trans"/>
    <property type="match status" value="1"/>
</dbReference>
<gene>
    <name evidence="5" type="ORF">BU24DRAFT_423283</name>
</gene>
<dbReference type="GO" id="GO:0008270">
    <property type="term" value="F:zinc ion binding"/>
    <property type="evidence" value="ECO:0007669"/>
    <property type="project" value="InterPro"/>
</dbReference>
<accession>A0A6A5XM04</accession>
<dbReference type="InterPro" id="IPR001138">
    <property type="entry name" value="Zn2Cys6_DnaBD"/>
</dbReference>
<protein>
    <recommendedName>
        <fullName evidence="4">Zn(2)-C6 fungal-type domain-containing protein</fullName>
    </recommendedName>
</protein>
<feature type="region of interest" description="Disordered" evidence="3">
    <location>
        <begin position="1"/>
        <end position="52"/>
    </location>
</feature>
<sequence>MNPSHSRNDGKHTIDDDNVNNNTKVAIPRLTTQSHQVKSAQSPTTGRSSAARYRTTKACHNCRRRKIRCSGTTPCRYCLEQDVECEYQPGRRDRLRDATDRVESLSSLLRDLARRGLLGEDDQRKVEELLAPEVEDGGKDGRFGGETASSSTHSRFSTNPSERNAPESVGSNEHAYQFDGDPAGAHDLPATGLGGQGPRWHQESKTYISTGNNAPVSDFTFYLDGDHLDINVNVEHDLLPLPGTAQRLVAAYMTNIHNQFPIVPRELQEQLVIYIQAAKRQGFYEDISYNVRAILNLILAIGAKFSHLIQAPLRADELDHNLYMNRAIKLMELHAGGSILVCNPDLLSVESTGLLALYYVVTGHVNRSWVVIGTSLRCAIAIGLNLCNDDASTCEENKTSLARSWWGLYSIECLLSSLTGRPTLIGIENCSFQSHGPHSGNMTSDVSIMMESGPGQNMTSGTSHTSFLDSQIRVGFILQKAQVLLYSPKAQAQTWEQIQSSIRSLSSEVDRWALAALPNGVVGPDVFDRSVADRDALREQYILSFHVQSAKILLSRPCLCHINQRYHDTDPNQSERSNEFDQEMKKYCLIAAIGVAQLLPDHMDLTWLYQNGPWWSIVHNIMQAATILLLELTLEPTFLEVFHATIRTSFRKLVLRLRAMHEENIVGKNAYDIIFNMIRSSLPHVQADLNDLFEEDEQQRPILPSPIVGEKPVSAPAPIDWTFHRHDTSSKFPLTYSSEILSNGFPAPDLNRAHLNPCMESFYSAGTLGATAMGAPTGNSTMGSTYDQMDGFGRATTSPHYQEPYLQNLKPNWPSNFSVSAAPVSNENMEDDWNSTFDQAIGNTLPHSSQP</sequence>
<dbReference type="PANTHER" id="PTHR47654">
    <property type="entry name" value="ZN(II)2CYS6 TRANSCRIPTION FACTOR (EUROFUNG)-RELATED"/>
    <property type="match status" value="1"/>
</dbReference>
<reference evidence="5" key="1">
    <citation type="journal article" date="2020" name="Stud. Mycol.">
        <title>101 Dothideomycetes genomes: a test case for predicting lifestyles and emergence of pathogens.</title>
        <authorList>
            <person name="Haridas S."/>
            <person name="Albert R."/>
            <person name="Binder M."/>
            <person name="Bloem J."/>
            <person name="Labutti K."/>
            <person name="Salamov A."/>
            <person name="Andreopoulos B."/>
            <person name="Baker S."/>
            <person name="Barry K."/>
            <person name="Bills G."/>
            <person name="Bluhm B."/>
            <person name="Cannon C."/>
            <person name="Castanera R."/>
            <person name="Culley D."/>
            <person name="Daum C."/>
            <person name="Ezra D."/>
            <person name="Gonzalez J."/>
            <person name="Henrissat B."/>
            <person name="Kuo A."/>
            <person name="Liang C."/>
            <person name="Lipzen A."/>
            <person name="Lutzoni F."/>
            <person name="Magnuson J."/>
            <person name="Mondo S."/>
            <person name="Nolan M."/>
            <person name="Ohm R."/>
            <person name="Pangilinan J."/>
            <person name="Park H.-J."/>
            <person name="Ramirez L."/>
            <person name="Alfaro M."/>
            <person name="Sun H."/>
            <person name="Tritt A."/>
            <person name="Yoshinaga Y."/>
            <person name="Zwiers L.-H."/>
            <person name="Turgeon B."/>
            <person name="Goodwin S."/>
            <person name="Spatafora J."/>
            <person name="Crous P."/>
            <person name="Grigoriev I."/>
        </authorList>
    </citation>
    <scope>NUCLEOTIDE SEQUENCE</scope>
    <source>
        <strain evidence="5">CBS 175.79</strain>
    </source>
</reference>
<feature type="region of interest" description="Disordered" evidence="3">
    <location>
        <begin position="829"/>
        <end position="851"/>
    </location>
</feature>
<name>A0A6A5XM04_9PLEO</name>
<dbReference type="Proteomes" id="UP000799778">
    <property type="component" value="Unassembled WGS sequence"/>
</dbReference>
<feature type="compositionally biased region" description="Polar residues" evidence="3">
    <location>
        <begin position="834"/>
        <end position="851"/>
    </location>
</feature>
<dbReference type="Pfam" id="PF00172">
    <property type="entry name" value="Zn_clus"/>
    <property type="match status" value="1"/>
</dbReference>
<keyword evidence="2" id="KW-0539">Nucleus</keyword>
<dbReference type="EMBL" id="ML978070">
    <property type="protein sequence ID" value="KAF2014288.1"/>
    <property type="molecule type" value="Genomic_DNA"/>
</dbReference>
<keyword evidence="6" id="KW-1185">Reference proteome</keyword>
<evidence type="ECO:0000256" key="2">
    <source>
        <dbReference type="ARBA" id="ARBA00023242"/>
    </source>
</evidence>
<dbReference type="GeneID" id="54285604"/>
<dbReference type="PROSITE" id="PS00463">
    <property type="entry name" value="ZN2_CY6_FUNGAL_1"/>
    <property type="match status" value="1"/>
</dbReference>
<dbReference type="Gene3D" id="4.10.240.10">
    <property type="entry name" value="Zn(2)-C6 fungal-type DNA-binding domain"/>
    <property type="match status" value="1"/>
</dbReference>
<dbReference type="CDD" id="cd00067">
    <property type="entry name" value="GAL4"/>
    <property type="match status" value="1"/>
</dbReference>
<dbReference type="PROSITE" id="PS50048">
    <property type="entry name" value="ZN2_CY6_FUNGAL_2"/>
    <property type="match status" value="1"/>
</dbReference>
<dbReference type="SMART" id="SM00066">
    <property type="entry name" value="GAL4"/>
    <property type="match status" value="1"/>
</dbReference>
<dbReference type="InterPro" id="IPR053230">
    <property type="entry name" value="Trans_reg_galc"/>
</dbReference>
<dbReference type="GO" id="GO:0000981">
    <property type="term" value="F:DNA-binding transcription factor activity, RNA polymerase II-specific"/>
    <property type="evidence" value="ECO:0007669"/>
    <property type="project" value="InterPro"/>
</dbReference>
<evidence type="ECO:0000259" key="4">
    <source>
        <dbReference type="PROSITE" id="PS50048"/>
    </source>
</evidence>
<dbReference type="GO" id="GO:0006351">
    <property type="term" value="P:DNA-templated transcription"/>
    <property type="evidence" value="ECO:0007669"/>
    <property type="project" value="InterPro"/>
</dbReference>
<dbReference type="SUPFAM" id="SSF57701">
    <property type="entry name" value="Zn2/Cys6 DNA-binding domain"/>
    <property type="match status" value="1"/>
</dbReference>